<dbReference type="AlphaFoldDB" id="A0A0F8W3Q2"/>
<sequence length="82" mass="9750">MSQPQKPKLNARQVEALRKIAKMDDSFWLSWVYVHNQTGQSLERRGLVVSRYFSRTRPNRYKYSMRQAGRDYLDAVADKEPE</sequence>
<gene>
    <name evidence="1" type="ORF">LCGC14_3117190</name>
</gene>
<evidence type="ECO:0000313" key="1">
    <source>
        <dbReference type="EMBL" id="KKK51213.1"/>
    </source>
</evidence>
<name>A0A0F8W3Q2_9ZZZZ</name>
<dbReference type="EMBL" id="LAZR01067623">
    <property type="protein sequence ID" value="KKK51213.1"/>
    <property type="molecule type" value="Genomic_DNA"/>
</dbReference>
<comment type="caution">
    <text evidence="1">The sequence shown here is derived from an EMBL/GenBank/DDBJ whole genome shotgun (WGS) entry which is preliminary data.</text>
</comment>
<accession>A0A0F8W3Q2</accession>
<organism evidence="1">
    <name type="scientific">marine sediment metagenome</name>
    <dbReference type="NCBI Taxonomy" id="412755"/>
    <lineage>
        <taxon>unclassified sequences</taxon>
        <taxon>metagenomes</taxon>
        <taxon>ecological metagenomes</taxon>
    </lineage>
</organism>
<proteinExistence type="predicted"/>
<reference evidence="1" key="1">
    <citation type="journal article" date="2015" name="Nature">
        <title>Complex archaea that bridge the gap between prokaryotes and eukaryotes.</title>
        <authorList>
            <person name="Spang A."/>
            <person name="Saw J.H."/>
            <person name="Jorgensen S.L."/>
            <person name="Zaremba-Niedzwiedzka K."/>
            <person name="Martijn J."/>
            <person name="Lind A.E."/>
            <person name="van Eijk R."/>
            <person name="Schleper C."/>
            <person name="Guy L."/>
            <person name="Ettema T.J."/>
        </authorList>
    </citation>
    <scope>NUCLEOTIDE SEQUENCE</scope>
</reference>
<protein>
    <submittedName>
        <fullName evidence="1">Uncharacterized protein</fullName>
    </submittedName>
</protein>